<feature type="repeat" description="ARM" evidence="7">
    <location>
        <begin position="457"/>
        <end position="499"/>
    </location>
</feature>
<dbReference type="PROSITE" id="PS50176">
    <property type="entry name" value="ARM_REPEAT"/>
    <property type="match status" value="2"/>
</dbReference>
<dbReference type="Gene3D" id="1.25.10.10">
    <property type="entry name" value="Leucine-rich Repeat Variant"/>
    <property type="match status" value="2"/>
</dbReference>
<gene>
    <name evidence="10" type="ORF">Adt_03450</name>
</gene>
<comment type="pathway">
    <text evidence="2">Protein modification; protein ubiquitination.</text>
</comment>
<evidence type="ECO:0000256" key="1">
    <source>
        <dbReference type="ARBA" id="ARBA00000900"/>
    </source>
</evidence>
<evidence type="ECO:0000313" key="10">
    <source>
        <dbReference type="EMBL" id="KAL2542472.1"/>
    </source>
</evidence>
<feature type="region of interest" description="Disordered" evidence="8">
    <location>
        <begin position="220"/>
        <end position="262"/>
    </location>
</feature>
<evidence type="ECO:0000256" key="6">
    <source>
        <dbReference type="ARBA" id="ARBA00022786"/>
    </source>
</evidence>
<keyword evidence="4" id="KW-0808">Transferase</keyword>
<dbReference type="Pfam" id="PF04564">
    <property type="entry name" value="U-box"/>
    <property type="match status" value="1"/>
</dbReference>
<keyword evidence="5" id="KW-0677">Repeat</keyword>
<accession>A0ABD1VYI4</accession>
<sequence length="614" mass="67656">MAGEDFTGVDGSATSEPIRLVDAIVRISGAGFSGFFKKDCMDLARRISFLSHLLEEIRDSKNSCKKAPFAANNFNNSKISSDGAAKKISFQFQFVTWKLEKVLANLPYDHFDISEEVQEQVGFSNILILLPGSDSRLNVTLFCQVELVRAQLTRATERYGGPLGSNLLCRALSQPLDKEIDPLQKGNRAVRSLHLENIGNIDYEVRTKLGDIVQVNGSECPESESLRKSSMSTEASVPKDFYSKKKDDSTRKSPEERKKPDSSVIPVDFLCPISLEIMRDPVIVATGQTYERSYIQRWIDCGNTTCPKTQQKLQNLILTPNYVLRSLIAQWCMKHNLEQPTALVSGRIRRSDGSFHDVSENISAIEALVYKLSSRSIEEQRSAVSGIRSLSKRSTDNRILLAEAGAIPVLVKLLTSEDCQIQDNAVTCILNLSIYDNNKELIMLRQHHPIRCSGASGAIPALVELLQYGSSRGKKDAATALFNLCIYQGNKGRAVRAGIITALLKMLTDSSSCMVDEALTILSVLASHQEAKSALVKASTITVLIDLLTTGLPRNKENAAAILLSLCKRDTENLACLSRLGALMPLSELAKSGTERAKRKATSLLEQLRKGVKR</sequence>
<organism evidence="10 11">
    <name type="scientific">Abeliophyllum distichum</name>
    <dbReference type="NCBI Taxonomy" id="126358"/>
    <lineage>
        <taxon>Eukaryota</taxon>
        <taxon>Viridiplantae</taxon>
        <taxon>Streptophyta</taxon>
        <taxon>Embryophyta</taxon>
        <taxon>Tracheophyta</taxon>
        <taxon>Spermatophyta</taxon>
        <taxon>Magnoliopsida</taxon>
        <taxon>eudicotyledons</taxon>
        <taxon>Gunneridae</taxon>
        <taxon>Pentapetalae</taxon>
        <taxon>asterids</taxon>
        <taxon>lamiids</taxon>
        <taxon>Lamiales</taxon>
        <taxon>Oleaceae</taxon>
        <taxon>Forsythieae</taxon>
        <taxon>Abeliophyllum</taxon>
    </lineage>
</organism>
<dbReference type="PANTHER" id="PTHR23315">
    <property type="entry name" value="U BOX DOMAIN-CONTAINING"/>
    <property type="match status" value="1"/>
</dbReference>
<dbReference type="PROSITE" id="PS51698">
    <property type="entry name" value="U_BOX"/>
    <property type="match status" value="1"/>
</dbReference>
<dbReference type="Pfam" id="PF25368">
    <property type="entry name" value="PUB10_N"/>
    <property type="match status" value="1"/>
</dbReference>
<feature type="domain" description="U-box" evidence="9">
    <location>
        <begin position="264"/>
        <end position="338"/>
    </location>
</feature>
<comment type="catalytic activity">
    <reaction evidence="1">
        <text>S-ubiquitinyl-[E2 ubiquitin-conjugating enzyme]-L-cysteine + [acceptor protein]-L-lysine = [E2 ubiquitin-conjugating enzyme]-L-cysteine + N(6)-ubiquitinyl-[acceptor protein]-L-lysine.</text>
        <dbReference type="EC" id="2.3.2.27"/>
    </reaction>
</comment>
<dbReference type="SUPFAM" id="SSF57850">
    <property type="entry name" value="RING/U-box"/>
    <property type="match status" value="1"/>
</dbReference>
<feature type="compositionally biased region" description="Basic and acidic residues" evidence="8">
    <location>
        <begin position="241"/>
        <end position="261"/>
    </location>
</feature>
<evidence type="ECO:0000256" key="4">
    <source>
        <dbReference type="ARBA" id="ARBA00022679"/>
    </source>
</evidence>
<evidence type="ECO:0000256" key="7">
    <source>
        <dbReference type="PROSITE-ProRule" id="PRU00259"/>
    </source>
</evidence>
<evidence type="ECO:0000256" key="3">
    <source>
        <dbReference type="ARBA" id="ARBA00012483"/>
    </source>
</evidence>
<dbReference type="FunFam" id="1.25.10.10:FF:000239">
    <property type="entry name" value="RING-type E3 ubiquitin transferase"/>
    <property type="match status" value="1"/>
</dbReference>
<proteinExistence type="predicted"/>
<dbReference type="InterPro" id="IPR003613">
    <property type="entry name" value="Ubox_domain"/>
</dbReference>
<dbReference type="InterPro" id="IPR013083">
    <property type="entry name" value="Znf_RING/FYVE/PHD"/>
</dbReference>
<dbReference type="EMBL" id="JBFOLK010000001">
    <property type="protein sequence ID" value="KAL2542472.1"/>
    <property type="molecule type" value="Genomic_DNA"/>
</dbReference>
<dbReference type="InterPro" id="IPR058678">
    <property type="entry name" value="ARM_PUB"/>
</dbReference>
<dbReference type="SUPFAM" id="SSF48371">
    <property type="entry name" value="ARM repeat"/>
    <property type="match status" value="1"/>
</dbReference>
<dbReference type="Proteomes" id="UP001604336">
    <property type="component" value="Unassembled WGS sequence"/>
</dbReference>
<dbReference type="GO" id="GO:0061630">
    <property type="term" value="F:ubiquitin protein ligase activity"/>
    <property type="evidence" value="ECO:0007669"/>
    <property type="project" value="UniProtKB-EC"/>
</dbReference>
<keyword evidence="6" id="KW-0833">Ubl conjugation pathway</keyword>
<evidence type="ECO:0000256" key="5">
    <source>
        <dbReference type="ARBA" id="ARBA00022737"/>
    </source>
</evidence>
<dbReference type="InterPro" id="IPR057623">
    <property type="entry name" value="PUB12-19-like_N"/>
</dbReference>
<name>A0ABD1VYI4_9LAMI</name>
<dbReference type="FunFam" id="1.25.10.10:FF:000425">
    <property type="entry name" value="RING-type E3 ubiquitin transferase"/>
    <property type="match status" value="1"/>
</dbReference>
<keyword evidence="11" id="KW-1185">Reference proteome</keyword>
<dbReference type="InterPro" id="IPR011989">
    <property type="entry name" value="ARM-like"/>
</dbReference>
<dbReference type="Pfam" id="PF25598">
    <property type="entry name" value="ARM_PUB"/>
    <property type="match status" value="1"/>
</dbReference>
<evidence type="ECO:0000259" key="9">
    <source>
        <dbReference type="PROSITE" id="PS51698"/>
    </source>
</evidence>
<dbReference type="AlphaFoldDB" id="A0ABD1VYI4"/>
<dbReference type="SMART" id="SM00185">
    <property type="entry name" value="ARM"/>
    <property type="match status" value="4"/>
</dbReference>
<dbReference type="Gene3D" id="3.30.40.10">
    <property type="entry name" value="Zinc/RING finger domain, C3HC4 (zinc finger)"/>
    <property type="match status" value="1"/>
</dbReference>
<reference evidence="11" key="1">
    <citation type="submission" date="2024-07" db="EMBL/GenBank/DDBJ databases">
        <title>Two chromosome-level genome assemblies of Korean endemic species Abeliophyllum distichum and Forsythia ovata (Oleaceae).</title>
        <authorList>
            <person name="Jang H."/>
        </authorList>
    </citation>
    <scope>NUCLEOTIDE SEQUENCE [LARGE SCALE GENOMIC DNA]</scope>
</reference>
<dbReference type="PANTHER" id="PTHR23315:SF52">
    <property type="entry name" value="U-BOX DOMAIN-CONTAINING PROTEIN 10"/>
    <property type="match status" value="1"/>
</dbReference>
<dbReference type="InterPro" id="IPR045210">
    <property type="entry name" value="RING-Ubox_PUB"/>
</dbReference>
<evidence type="ECO:0000256" key="8">
    <source>
        <dbReference type="SAM" id="MobiDB-lite"/>
    </source>
</evidence>
<dbReference type="CDD" id="cd16664">
    <property type="entry name" value="RING-Ubox_PUB"/>
    <property type="match status" value="1"/>
</dbReference>
<evidence type="ECO:0000256" key="2">
    <source>
        <dbReference type="ARBA" id="ARBA00004906"/>
    </source>
</evidence>
<dbReference type="EC" id="2.3.2.27" evidence="3"/>
<dbReference type="SMART" id="SM00504">
    <property type="entry name" value="Ubox"/>
    <property type="match status" value="1"/>
</dbReference>
<comment type="caution">
    <text evidence="10">The sequence shown here is derived from an EMBL/GenBank/DDBJ whole genome shotgun (WGS) entry which is preliminary data.</text>
</comment>
<dbReference type="InterPro" id="IPR000225">
    <property type="entry name" value="Armadillo"/>
</dbReference>
<feature type="repeat" description="ARM" evidence="7">
    <location>
        <begin position="405"/>
        <end position="443"/>
    </location>
</feature>
<dbReference type="FunFam" id="3.30.40.10:FF:000562">
    <property type="entry name" value="RING-type E3 ubiquitin transferase"/>
    <property type="match status" value="1"/>
</dbReference>
<dbReference type="InterPro" id="IPR016024">
    <property type="entry name" value="ARM-type_fold"/>
</dbReference>
<evidence type="ECO:0000313" key="11">
    <source>
        <dbReference type="Proteomes" id="UP001604336"/>
    </source>
</evidence>
<protein>
    <recommendedName>
        <fullName evidence="3">RING-type E3 ubiquitin transferase</fullName>
        <ecNumber evidence="3">2.3.2.27</ecNumber>
    </recommendedName>
</protein>